<evidence type="ECO:0000256" key="1">
    <source>
        <dbReference type="SAM" id="Phobius"/>
    </source>
</evidence>
<evidence type="ECO:0000313" key="2">
    <source>
        <dbReference type="EMBL" id="QDV23842.1"/>
    </source>
</evidence>
<feature type="transmembrane region" description="Helical" evidence="1">
    <location>
        <begin position="42"/>
        <end position="61"/>
    </location>
</feature>
<dbReference type="Proteomes" id="UP000318017">
    <property type="component" value="Chromosome"/>
</dbReference>
<keyword evidence="3" id="KW-1185">Reference proteome</keyword>
<feature type="transmembrane region" description="Helical" evidence="1">
    <location>
        <begin position="81"/>
        <end position="106"/>
    </location>
</feature>
<accession>A0A518G5I4</accession>
<sequence>MILYFAQTPELADLPSPQERDAVHAIAWRQLKSEQPELWRRSFWIVIGCGALACLLGYLLLSFLPDGPWEIGPFQAPPLAFLGGIAGGLGAVIHIHLTASALRPYYASIIASRELR</sequence>
<evidence type="ECO:0000313" key="3">
    <source>
        <dbReference type="Proteomes" id="UP000318017"/>
    </source>
</evidence>
<dbReference type="AlphaFoldDB" id="A0A518G5I4"/>
<dbReference type="EMBL" id="CP036298">
    <property type="protein sequence ID" value="QDV23842.1"/>
    <property type="molecule type" value="Genomic_DNA"/>
</dbReference>
<dbReference type="KEGG" id="ahel:Q31a_21480"/>
<keyword evidence="1" id="KW-1133">Transmembrane helix</keyword>
<proteinExistence type="predicted"/>
<keyword evidence="1" id="KW-0472">Membrane</keyword>
<dbReference type="OrthoDB" id="9882136at2"/>
<dbReference type="RefSeq" id="WP_145077065.1">
    <property type="nucleotide sequence ID" value="NZ_CP036298.1"/>
</dbReference>
<organism evidence="2 3">
    <name type="scientific">Aureliella helgolandensis</name>
    <dbReference type="NCBI Taxonomy" id="2527968"/>
    <lineage>
        <taxon>Bacteria</taxon>
        <taxon>Pseudomonadati</taxon>
        <taxon>Planctomycetota</taxon>
        <taxon>Planctomycetia</taxon>
        <taxon>Pirellulales</taxon>
        <taxon>Pirellulaceae</taxon>
        <taxon>Aureliella</taxon>
    </lineage>
</organism>
<reference evidence="2 3" key="1">
    <citation type="submission" date="2019-02" db="EMBL/GenBank/DDBJ databases">
        <title>Deep-cultivation of Planctomycetes and their phenomic and genomic characterization uncovers novel biology.</title>
        <authorList>
            <person name="Wiegand S."/>
            <person name="Jogler M."/>
            <person name="Boedeker C."/>
            <person name="Pinto D."/>
            <person name="Vollmers J."/>
            <person name="Rivas-Marin E."/>
            <person name="Kohn T."/>
            <person name="Peeters S.H."/>
            <person name="Heuer A."/>
            <person name="Rast P."/>
            <person name="Oberbeckmann S."/>
            <person name="Bunk B."/>
            <person name="Jeske O."/>
            <person name="Meyerdierks A."/>
            <person name="Storesund J.E."/>
            <person name="Kallscheuer N."/>
            <person name="Luecker S."/>
            <person name="Lage O.M."/>
            <person name="Pohl T."/>
            <person name="Merkel B.J."/>
            <person name="Hornburger P."/>
            <person name="Mueller R.-W."/>
            <person name="Bruemmer F."/>
            <person name="Labrenz M."/>
            <person name="Spormann A.M."/>
            <person name="Op den Camp H."/>
            <person name="Overmann J."/>
            <person name="Amann R."/>
            <person name="Jetten M.S.M."/>
            <person name="Mascher T."/>
            <person name="Medema M.H."/>
            <person name="Devos D.P."/>
            <person name="Kaster A.-K."/>
            <person name="Ovreas L."/>
            <person name="Rohde M."/>
            <person name="Galperin M.Y."/>
            <person name="Jogler C."/>
        </authorList>
    </citation>
    <scope>NUCLEOTIDE SEQUENCE [LARGE SCALE GENOMIC DNA]</scope>
    <source>
        <strain evidence="2 3">Q31a</strain>
    </source>
</reference>
<gene>
    <name evidence="2" type="ORF">Q31a_21480</name>
</gene>
<keyword evidence="1" id="KW-0812">Transmembrane</keyword>
<name>A0A518G5I4_9BACT</name>
<protein>
    <submittedName>
        <fullName evidence="2">Uncharacterized protein</fullName>
    </submittedName>
</protein>